<reference evidence="1" key="1">
    <citation type="submission" date="2022-08" db="EMBL/GenBank/DDBJ databases">
        <authorList>
            <consortium name="DOE Joint Genome Institute"/>
            <person name="Min B."/>
            <person name="Riley R."/>
            <person name="Sierra-Patev S."/>
            <person name="Naranjo-Ortiz M."/>
            <person name="Looney B."/>
            <person name="Konkel Z."/>
            <person name="Slot J.C."/>
            <person name="Sakamoto Y."/>
            <person name="Steenwyk J.L."/>
            <person name="Rokas A."/>
            <person name="Carro J."/>
            <person name="Camarero S."/>
            <person name="Ferreira P."/>
            <person name="Molpeceres G."/>
            <person name="Ruiz-Duenas F.J."/>
            <person name="Serrano A."/>
            <person name="Henrissat B."/>
            <person name="Drula E."/>
            <person name="Hughes K.W."/>
            <person name="Mata J.L."/>
            <person name="Ishikawa N.K."/>
            <person name="Vargas-Isla R."/>
            <person name="Ushijima S."/>
            <person name="Smith C.A."/>
            <person name="Ahrendt S."/>
            <person name="Andreopoulos W."/>
            <person name="He G."/>
            <person name="Labutti K."/>
            <person name="Lipzen A."/>
            <person name="Ng V."/>
            <person name="Sandor L."/>
            <person name="Barry K."/>
            <person name="Martinez A.T."/>
            <person name="Xiao Y."/>
            <person name="Gibbons J.G."/>
            <person name="Terashima K."/>
            <person name="Hibbett D.S."/>
            <person name="Grigoriev I.V."/>
        </authorList>
    </citation>
    <scope>NUCLEOTIDE SEQUENCE</scope>
    <source>
        <strain evidence="1">TFB10827</strain>
    </source>
</reference>
<proteinExistence type="predicted"/>
<dbReference type="PANTHER" id="PTHR23204">
    <property type="entry name" value="CLEAVAGE AND POLYADENYLATION SPECIFIC FACTOR"/>
    <property type="match status" value="1"/>
</dbReference>
<dbReference type="Proteomes" id="UP001163828">
    <property type="component" value="Unassembled WGS sequence"/>
</dbReference>
<dbReference type="InterPro" id="IPR035979">
    <property type="entry name" value="RBD_domain_sf"/>
</dbReference>
<dbReference type="InterPro" id="IPR012677">
    <property type="entry name" value="Nucleotide-bd_a/b_plait_sf"/>
</dbReference>
<keyword evidence="2" id="KW-1185">Reference proteome</keyword>
<gene>
    <name evidence="1" type="ORF">F5050DRAFT_1878522</name>
</gene>
<dbReference type="InterPro" id="IPR034772">
    <property type="entry name" value="CPSF6/7"/>
</dbReference>
<accession>A0ABQ8PXJ7</accession>
<dbReference type="SUPFAM" id="SSF54928">
    <property type="entry name" value="RNA-binding domain, RBD"/>
    <property type="match status" value="1"/>
</dbReference>
<dbReference type="Gene3D" id="3.30.70.330">
    <property type="match status" value="1"/>
</dbReference>
<name>A0ABQ8PXJ7_9AGAR</name>
<dbReference type="EMBL" id="MU791313">
    <property type="protein sequence ID" value="KAJ3990933.1"/>
    <property type="molecule type" value="Genomic_DNA"/>
</dbReference>
<organism evidence="1 2">
    <name type="scientific">Lentinula boryana</name>
    <dbReference type="NCBI Taxonomy" id="40481"/>
    <lineage>
        <taxon>Eukaryota</taxon>
        <taxon>Fungi</taxon>
        <taxon>Dikarya</taxon>
        <taxon>Basidiomycota</taxon>
        <taxon>Agaricomycotina</taxon>
        <taxon>Agaricomycetes</taxon>
        <taxon>Agaricomycetidae</taxon>
        <taxon>Agaricales</taxon>
        <taxon>Marasmiineae</taxon>
        <taxon>Omphalotaceae</taxon>
        <taxon>Lentinula</taxon>
    </lineage>
</organism>
<sequence>MANPYLYSERQLFQVGATQMASNTGLMNTQSSTNSDSLYIGDLQWWTTDEDLHQVGLMLGVNLDHKDVTFFKHKVNGKSKGPTTIYIFNPHVTALTNDRVFNDFHMTTFRL</sequence>
<evidence type="ECO:0000313" key="1">
    <source>
        <dbReference type="EMBL" id="KAJ3990933.1"/>
    </source>
</evidence>
<comment type="caution">
    <text evidence="1">The sequence shown here is derived from an EMBL/GenBank/DDBJ whole genome shotgun (WGS) entry which is preliminary data.</text>
</comment>
<evidence type="ECO:0000313" key="2">
    <source>
        <dbReference type="Proteomes" id="UP001163828"/>
    </source>
</evidence>
<protein>
    <submittedName>
        <fullName evidence="1">Uncharacterized protein</fullName>
    </submittedName>
</protein>